<accession>A0A2G8LDK8</accession>
<evidence type="ECO:0000313" key="3">
    <source>
        <dbReference type="EMBL" id="PIK58331.1"/>
    </source>
</evidence>
<dbReference type="Pfam" id="PF01105">
    <property type="entry name" value="EMP24_GP25L"/>
    <property type="match status" value="1"/>
</dbReference>
<dbReference type="EMBL" id="MRZV01000115">
    <property type="protein sequence ID" value="PIK58331.1"/>
    <property type="molecule type" value="Genomic_DNA"/>
</dbReference>
<dbReference type="Proteomes" id="UP000230750">
    <property type="component" value="Unassembled WGS sequence"/>
</dbReference>
<name>A0A2G8LDK8_STIJA</name>
<sequence length="183" mass="21235">MFLPVHSCQYDAKMYFSDPRFRHKVSVRHSGPKGFIAAKESWFATLVTNVTKEGNYEYCFTNLSPGPHVLGFHLSVIDDETILRSYNEGERDTTPPELKKMWETVAYISKRMRLISLDTHRHLKLVTEDRHRAIKKFTYVNHWSLAQCILIVTAGVAQVSILRYILRPAKPLASIKDQRTERI</sequence>
<organism evidence="3 4">
    <name type="scientific">Stichopus japonicus</name>
    <name type="common">Sea cucumber</name>
    <dbReference type="NCBI Taxonomy" id="307972"/>
    <lineage>
        <taxon>Eukaryota</taxon>
        <taxon>Metazoa</taxon>
        <taxon>Echinodermata</taxon>
        <taxon>Eleutherozoa</taxon>
        <taxon>Echinozoa</taxon>
        <taxon>Holothuroidea</taxon>
        <taxon>Aspidochirotacea</taxon>
        <taxon>Aspidochirotida</taxon>
        <taxon>Stichopodidae</taxon>
        <taxon>Apostichopus</taxon>
    </lineage>
</organism>
<evidence type="ECO:0000256" key="1">
    <source>
        <dbReference type="SAM" id="Phobius"/>
    </source>
</evidence>
<feature type="transmembrane region" description="Helical" evidence="1">
    <location>
        <begin position="143"/>
        <end position="166"/>
    </location>
</feature>
<reference evidence="3 4" key="1">
    <citation type="journal article" date="2017" name="PLoS Biol.">
        <title>The sea cucumber genome provides insights into morphological evolution and visceral regeneration.</title>
        <authorList>
            <person name="Zhang X."/>
            <person name="Sun L."/>
            <person name="Yuan J."/>
            <person name="Sun Y."/>
            <person name="Gao Y."/>
            <person name="Zhang L."/>
            <person name="Li S."/>
            <person name="Dai H."/>
            <person name="Hamel J.F."/>
            <person name="Liu C."/>
            <person name="Yu Y."/>
            <person name="Liu S."/>
            <person name="Lin W."/>
            <person name="Guo K."/>
            <person name="Jin S."/>
            <person name="Xu P."/>
            <person name="Storey K.B."/>
            <person name="Huan P."/>
            <person name="Zhang T."/>
            <person name="Zhou Y."/>
            <person name="Zhang J."/>
            <person name="Lin C."/>
            <person name="Li X."/>
            <person name="Xing L."/>
            <person name="Huo D."/>
            <person name="Sun M."/>
            <person name="Wang L."/>
            <person name="Mercier A."/>
            <person name="Li F."/>
            <person name="Yang H."/>
            <person name="Xiang J."/>
        </authorList>
    </citation>
    <scope>NUCLEOTIDE SEQUENCE [LARGE SCALE GENOMIC DNA]</scope>
    <source>
        <strain evidence="3">Shaxun</strain>
        <tissue evidence="3">Muscle</tissue>
    </source>
</reference>
<evidence type="ECO:0000313" key="4">
    <source>
        <dbReference type="Proteomes" id="UP000230750"/>
    </source>
</evidence>
<keyword evidence="4" id="KW-1185">Reference proteome</keyword>
<gene>
    <name evidence="3" type="ORF">BSL78_04719</name>
</gene>
<dbReference type="InterPro" id="IPR009038">
    <property type="entry name" value="GOLD_dom"/>
</dbReference>
<feature type="domain" description="GOLD" evidence="2">
    <location>
        <begin position="47"/>
        <end position="166"/>
    </location>
</feature>
<keyword evidence="1" id="KW-0472">Membrane</keyword>
<comment type="caution">
    <text evidence="3">The sequence shown here is derived from an EMBL/GenBank/DDBJ whole genome shotgun (WGS) entry which is preliminary data.</text>
</comment>
<evidence type="ECO:0000259" key="2">
    <source>
        <dbReference type="Pfam" id="PF01105"/>
    </source>
</evidence>
<dbReference type="OrthoDB" id="10037706at2759"/>
<dbReference type="AlphaFoldDB" id="A0A2G8LDK8"/>
<keyword evidence="1" id="KW-0812">Transmembrane</keyword>
<keyword evidence="1" id="KW-1133">Transmembrane helix</keyword>
<protein>
    <recommendedName>
        <fullName evidence="2">GOLD domain-containing protein</fullName>
    </recommendedName>
</protein>
<proteinExistence type="predicted"/>